<gene>
    <name evidence="2" type="ORF">OVS_03950</name>
</gene>
<evidence type="ECO:0000256" key="1">
    <source>
        <dbReference type="SAM" id="MobiDB-lite"/>
    </source>
</evidence>
<protein>
    <recommendedName>
        <fullName evidence="4">Chromosome partition protein Smc</fullName>
    </recommendedName>
</protein>
<feature type="compositionally biased region" description="Basic and acidic residues" evidence="1">
    <location>
        <begin position="114"/>
        <end position="131"/>
    </location>
</feature>
<evidence type="ECO:0000313" key="3">
    <source>
        <dbReference type="Proteomes" id="UP000018745"/>
    </source>
</evidence>
<evidence type="ECO:0000313" key="2">
    <source>
        <dbReference type="EMBL" id="AHC40521.1"/>
    </source>
</evidence>
<dbReference type="Proteomes" id="UP000018745">
    <property type="component" value="Chromosome"/>
</dbReference>
<accession>A0ABM5P2E9</accession>
<dbReference type="EMBL" id="CP006935">
    <property type="protein sequence ID" value="AHC40521.1"/>
    <property type="molecule type" value="Genomic_DNA"/>
</dbReference>
<name>A0ABM5P2E9_9MOLU</name>
<evidence type="ECO:0008006" key="4">
    <source>
        <dbReference type="Google" id="ProtNLM"/>
    </source>
</evidence>
<keyword evidence="3" id="KW-1185">Reference proteome</keyword>
<proteinExistence type="predicted"/>
<feature type="region of interest" description="Disordered" evidence="1">
    <location>
        <begin position="89"/>
        <end position="131"/>
    </location>
</feature>
<feature type="compositionally biased region" description="Basic and acidic residues" evidence="1">
    <location>
        <begin position="90"/>
        <end position="101"/>
    </location>
</feature>
<reference evidence="2 3" key="1">
    <citation type="journal article" date="2014" name="Genome Announc.">
        <title>Complete Genome Sequence of Mycoplasma ovis Strain Michigan, a Hemoplasma of Sheep with Two Distinct 16S rRNA Genes.</title>
        <authorList>
            <person name="Deshuillers P.L."/>
            <person name="Santos A.P."/>
            <person name="do Nascimento N.C."/>
            <person name="Hampel J.A."/>
            <person name="Bergin I.L."/>
            <person name="Dyson M.C."/>
            <person name="Messick J.B."/>
        </authorList>
    </citation>
    <scope>NUCLEOTIDE SEQUENCE [LARGE SCALE GENOMIC DNA]</scope>
    <source>
        <strain evidence="2 3">Michigan</strain>
    </source>
</reference>
<sequence length="251" mass="28355">MGGAGGLLFGGSTVGVVFRGGKQPVSAEVTRELEAKGTEITQLESQLSEKVKHLLSEKAKHEEELKKKASELQGLEAKEKELQQLTDNLNNKKEEVQKTKDSVSQLKQLGRQLQAKETEMSKIEKDKDSLEKAKGEIKAAKEKIQRGMQQLKQEIQKVKDLDKFEMIVEGMSRENVQQDQIQEIQKREKNLLNLRAEAKKELRNSVKAMLDKLIAGIKTNSGISGSEQDKSAFQARLEEMLKDWQEKINKK</sequence>
<organism evidence="2 3">
    <name type="scientific">Mycoplasma ovis str. Michigan</name>
    <dbReference type="NCBI Taxonomy" id="1415773"/>
    <lineage>
        <taxon>Bacteria</taxon>
        <taxon>Bacillati</taxon>
        <taxon>Mycoplasmatota</taxon>
        <taxon>Mollicutes</taxon>
        <taxon>Mycoplasmataceae</taxon>
        <taxon>Mycoplasma</taxon>
    </lineage>
</organism>